<keyword evidence="4" id="KW-1185">Reference proteome</keyword>
<proteinExistence type="inferred from homology"/>
<evidence type="ECO:0000313" key="3">
    <source>
        <dbReference type="EMBL" id="MBA6412775.1"/>
    </source>
</evidence>
<dbReference type="AlphaFoldDB" id="A0A7W2YJ47"/>
<dbReference type="GO" id="GO:0016491">
    <property type="term" value="F:oxidoreductase activity"/>
    <property type="evidence" value="ECO:0007669"/>
    <property type="project" value="UniProtKB-KW"/>
</dbReference>
<dbReference type="PANTHER" id="PTHR24321:SF8">
    <property type="entry name" value="ESTRADIOL 17-BETA-DEHYDROGENASE 8-RELATED"/>
    <property type="match status" value="1"/>
</dbReference>
<organism evidence="3 4">
    <name type="scientific">Sediminihaliea albiluteola</name>
    <dbReference type="NCBI Taxonomy" id="2758564"/>
    <lineage>
        <taxon>Bacteria</taxon>
        <taxon>Pseudomonadati</taxon>
        <taxon>Pseudomonadota</taxon>
        <taxon>Gammaproteobacteria</taxon>
        <taxon>Cellvibrionales</taxon>
        <taxon>Halieaceae</taxon>
        <taxon>Sediminihaliea</taxon>
    </lineage>
</organism>
<dbReference type="InterPro" id="IPR036291">
    <property type="entry name" value="NAD(P)-bd_dom_sf"/>
</dbReference>
<dbReference type="Pfam" id="PF13561">
    <property type="entry name" value="adh_short_C2"/>
    <property type="match status" value="1"/>
</dbReference>
<evidence type="ECO:0000313" key="4">
    <source>
        <dbReference type="Proteomes" id="UP000539350"/>
    </source>
</evidence>
<dbReference type="InterPro" id="IPR002347">
    <property type="entry name" value="SDR_fam"/>
</dbReference>
<evidence type="ECO:0000256" key="2">
    <source>
        <dbReference type="ARBA" id="ARBA00023002"/>
    </source>
</evidence>
<dbReference type="Gene3D" id="3.40.50.720">
    <property type="entry name" value="NAD(P)-binding Rossmann-like Domain"/>
    <property type="match status" value="1"/>
</dbReference>
<comment type="similarity">
    <text evidence="1">Belongs to the short-chain dehydrogenases/reductases (SDR) family.</text>
</comment>
<evidence type="ECO:0000256" key="1">
    <source>
        <dbReference type="ARBA" id="ARBA00006484"/>
    </source>
</evidence>
<dbReference type="SUPFAM" id="SSF51735">
    <property type="entry name" value="NAD(P)-binding Rossmann-fold domains"/>
    <property type="match status" value="1"/>
</dbReference>
<gene>
    <name evidence="3" type="ORF">H2508_06565</name>
</gene>
<reference evidence="3 4" key="1">
    <citation type="submission" date="2020-07" db="EMBL/GenBank/DDBJ databases">
        <title>Halieaceae bacterium, F7430, whole genome shotgun sequencing project.</title>
        <authorList>
            <person name="Jiang S."/>
            <person name="Liu Z.W."/>
            <person name="Du Z.J."/>
        </authorList>
    </citation>
    <scope>NUCLEOTIDE SEQUENCE [LARGE SCALE GENOMIC DNA]</scope>
    <source>
        <strain evidence="3 4">F7430</strain>
    </source>
</reference>
<sequence>MALYAMTGGATGIGAELRQQLTARGDQVISVDIKEGDVIADLSTAEGRAAAVAGVTELAPDGLDGFIACAGLPPIARPLSLIAQVNYFAVVATVEGLKDLVAKRRGSVLIVSSNSAPMMSADDPFVTACLAGDEAAACAAVEERDGHVAYAGSKRAIVAWMRRNVVAYAKAGVRMNAVAPGITQTPLAESVFEDEELGQSMRDFQASVPWGGMAKPAHIANVMRFMLSEEADFVCGSVFFVDGGSDAMMRNDQF</sequence>
<protein>
    <submittedName>
        <fullName evidence="3">SDR family oxidoreductase</fullName>
    </submittedName>
</protein>
<dbReference type="Proteomes" id="UP000539350">
    <property type="component" value="Unassembled WGS sequence"/>
</dbReference>
<dbReference type="EMBL" id="JACFXU010000013">
    <property type="protein sequence ID" value="MBA6412775.1"/>
    <property type="molecule type" value="Genomic_DNA"/>
</dbReference>
<name>A0A7W2YJ47_9GAMM</name>
<dbReference type="PANTHER" id="PTHR24321">
    <property type="entry name" value="DEHYDROGENASES, SHORT CHAIN"/>
    <property type="match status" value="1"/>
</dbReference>
<dbReference type="RefSeq" id="WP_182170440.1">
    <property type="nucleotide sequence ID" value="NZ_JACFXU010000013.1"/>
</dbReference>
<comment type="caution">
    <text evidence="3">The sequence shown here is derived from an EMBL/GenBank/DDBJ whole genome shotgun (WGS) entry which is preliminary data.</text>
</comment>
<keyword evidence="2" id="KW-0560">Oxidoreductase</keyword>
<dbReference type="PRINTS" id="PR00081">
    <property type="entry name" value="GDHRDH"/>
</dbReference>
<accession>A0A7W2YJ47</accession>